<dbReference type="EMBL" id="JAUJFL010000007">
    <property type="protein sequence ID" value="KAK2599586.1"/>
    <property type="molecule type" value="Genomic_DNA"/>
</dbReference>
<dbReference type="InterPro" id="IPR036908">
    <property type="entry name" value="RlpA-like_sf"/>
</dbReference>
<organism evidence="5 6">
    <name type="scientific">Phomopsis amygdali</name>
    <name type="common">Fusicoccum amygdali</name>
    <dbReference type="NCBI Taxonomy" id="1214568"/>
    <lineage>
        <taxon>Eukaryota</taxon>
        <taxon>Fungi</taxon>
        <taxon>Dikarya</taxon>
        <taxon>Ascomycota</taxon>
        <taxon>Pezizomycotina</taxon>
        <taxon>Sordariomycetes</taxon>
        <taxon>Sordariomycetidae</taxon>
        <taxon>Diaporthales</taxon>
        <taxon>Diaporthaceae</taxon>
        <taxon>Diaporthe</taxon>
    </lineage>
</organism>
<feature type="signal peptide" evidence="4">
    <location>
        <begin position="1"/>
        <end position="19"/>
    </location>
</feature>
<dbReference type="Pfam" id="PF07249">
    <property type="entry name" value="Cerato-platanin"/>
    <property type="match status" value="1"/>
</dbReference>
<sequence>MVAFGNLALVATTLSLCLAQYPATISFNPVYDSDFAVANTACGGAEGPNPFSTLAASKGWTTLSQIQANLVASPLAVNRTECGQCYRIAVNDNSINALVADAAQSVWVLGQSPEWATLSAGSLAGQLAGTVQQVAQSNCVV</sequence>
<feature type="chain" id="PRO_5042018478" evidence="4">
    <location>
        <begin position="20"/>
        <end position="141"/>
    </location>
</feature>
<dbReference type="AlphaFoldDB" id="A0AAD9VYJ0"/>
<reference evidence="5" key="1">
    <citation type="submission" date="2023-06" db="EMBL/GenBank/DDBJ databases">
        <authorList>
            <person name="Noh H."/>
        </authorList>
    </citation>
    <scope>NUCLEOTIDE SEQUENCE</scope>
    <source>
        <strain evidence="5">DUCC20226</strain>
    </source>
</reference>
<keyword evidence="4" id="KW-0732">Signal</keyword>
<evidence type="ECO:0000313" key="6">
    <source>
        <dbReference type="Proteomes" id="UP001265746"/>
    </source>
</evidence>
<gene>
    <name evidence="5" type="ORF">N8I77_011327</name>
</gene>
<dbReference type="Proteomes" id="UP001265746">
    <property type="component" value="Unassembled WGS sequence"/>
</dbReference>
<evidence type="ECO:0000256" key="1">
    <source>
        <dbReference type="ARBA" id="ARBA00004613"/>
    </source>
</evidence>
<evidence type="ECO:0000313" key="5">
    <source>
        <dbReference type="EMBL" id="KAK2599586.1"/>
    </source>
</evidence>
<dbReference type="GO" id="GO:0005576">
    <property type="term" value="C:extracellular region"/>
    <property type="evidence" value="ECO:0007669"/>
    <property type="project" value="UniProtKB-SubCell"/>
</dbReference>
<name>A0AAD9VYJ0_PHOAM</name>
<protein>
    <submittedName>
        <fullName evidence="5">Uncharacterized protein</fullName>
    </submittedName>
</protein>
<dbReference type="InterPro" id="IPR010829">
    <property type="entry name" value="Cerato-platanin"/>
</dbReference>
<evidence type="ECO:0000256" key="2">
    <source>
        <dbReference type="ARBA" id="ARBA00010421"/>
    </source>
</evidence>
<comment type="caution">
    <text evidence="5">The sequence shown here is derived from an EMBL/GenBank/DDBJ whole genome shotgun (WGS) entry which is preliminary data.</text>
</comment>
<proteinExistence type="inferred from homology"/>
<keyword evidence="3" id="KW-0964">Secreted</keyword>
<keyword evidence="6" id="KW-1185">Reference proteome</keyword>
<evidence type="ECO:0000256" key="3">
    <source>
        <dbReference type="ARBA" id="ARBA00022525"/>
    </source>
</evidence>
<dbReference type="Gene3D" id="2.40.40.10">
    <property type="entry name" value="RlpA-like domain"/>
    <property type="match status" value="1"/>
</dbReference>
<evidence type="ECO:0000256" key="4">
    <source>
        <dbReference type="SAM" id="SignalP"/>
    </source>
</evidence>
<comment type="subcellular location">
    <subcellularLocation>
        <location evidence="1">Secreted</location>
    </subcellularLocation>
</comment>
<comment type="similarity">
    <text evidence="2">Belongs to the cerato-platanin family.</text>
</comment>
<accession>A0AAD9VYJ0</accession>